<evidence type="ECO:0000256" key="3">
    <source>
        <dbReference type="ARBA" id="ARBA00023163"/>
    </source>
</evidence>
<reference evidence="7" key="1">
    <citation type="submission" date="2016-11" db="EMBL/GenBank/DDBJ databases">
        <authorList>
            <person name="Jaros S."/>
            <person name="Januszkiewicz K."/>
            <person name="Wedrychowicz H."/>
        </authorList>
    </citation>
    <scope>NUCLEOTIDE SEQUENCE [LARGE SCALE GENOMIC DNA]</scope>
    <source>
        <strain evidence="7">DSM 4029</strain>
    </source>
</reference>
<feature type="DNA-binding region" description="H-T-H motif" evidence="4">
    <location>
        <begin position="39"/>
        <end position="58"/>
    </location>
</feature>
<gene>
    <name evidence="6" type="ORF">SAMN05444424_2068</name>
</gene>
<evidence type="ECO:0000259" key="5">
    <source>
        <dbReference type="PROSITE" id="PS50977"/>
    </source>
</evidence>
<evidence type="ECO:0000256" key="4">
    <source>
        <dbReference type="PROSITE-ProRule" id="PRU00335"/>
    </source>
</evidence>
<evidence type="ECO:0000313" key="7">
    <source>
        <dbReference type="Proteomes" id="UP000184089"/>
    </source>
</evidence>
<feature type="domain" description="HTH tetR-type" evidence="5">
    <location>
        <begin position="14"/>
        <end position="76"/>
    </location>
</feature>
<dbReference type="PANTHER" id="PTHR30055">
    <property type="entry name" value="HTH-TYPE TRANSCRIPTIONAL REGULATOR RUTR"/>
    <property type="match status" value="1"/>
</dbReference>
<dbReference type="InterPro" id="IPR001647">
    <property type="entry name" value="HTH_TetR"/>
</dbReference>
<dbReference type="InterPro" id="IPR050109">
    <property type="entry name" value="HTH-type_TetR-like_transc_reg"/>
</dbReference>
<dbReference type="PROSITE" id="PS50977">
    <property type="entry name" value="HTH_TETR_2"/>
    <property type="match status" value="1"/>
</dbReference>
<dbReference type="GO" id="GO:0003700">
    <property type="term" value="F:DNA-binding transcription factor activity"/>
    <property type="evidence" value="ECO:0007669"/>
    <property type="project" value="TreeGrafter"/>
</dbReference>
<proteinExistence type="predicted"/>
<dbReference type="InterPro" id="IPR009057">
    <property type="entry name" value="Homeodomain-like_sf"/>
</dbReference>
<evidence type="ECO:0000256" key="1">
    <source>
        <dbReference type="ARBA" id="ARBA00023015"/>
    </source>
</evidence>
<dbReference type="RefSeq" id="WP_052537648.1">
    <property type="nucleotide sequence ID" value="NZ_FQVY01000003.1"/>
</dbReference>
<evidence type="ECO:0000256" key="2">
    <source>
        <dbReference type="ARBA" id="ARBA00023125"/>
    </source>
</evidence>
<dbReference type="AlphaFoldDB" id="A0AAQ1ME85"/>
<dbReference type="PANTHER" id="PTHR30055:SF234">
    <property type="entry name" value="HTH-TYPE TRANSCRIPTIONAL REGULATOR BETI"/>
    <property type="match status" value="1"/>
</dbReference>
<name>A0AAQ1ME85_9FIRM</name>
<dbReference type="Gene3D" id="1.10.357.10">
    <property type="entry name" value="Tetracycline Repressor, domain 2"/>
    <property type="match status" value="1"/>
</dbReference>
<evidence type="ECO:0000313" key="6">
    <source>
        <dbReference type="EMBL" id="SHG31127.1"/>
    </source>
</evidence>
<protein>
    <submittedName>
        <fullName evidence="6">Transcriptional regulator, TetR family</fullName>
    </submittedName>
</protein>
<comment type="caution">
    <text evidence="6">The sequence shown here is derived from an EMBL/GenBank/DDBJ whole genome shotgun (WGS) entry which is preliminary data.</text>
</comment>
<dbReference type="SUPFAM" id="SSF46689">
    <property type="entry name" value="Homeodomain-like"/>
    <property type="match status" value="1"/>
</dbReference>
<dbReference type="GO" id="GO:0000976">
    <property type="term" value="F:transcription cis-regulatory region binding"/>
    <property type="evidence" value="ECO:0007669"/>
    <property type="project" value="TreeGrafter"/>
</dbReference>
<dbReference type="Proteomes" id="UP000184089">
    <property type="component" value="Unassembled WGS sequence"/>
</dbReference>
<dbReference type="EMBL" id="FQVY01000003">
    <property type="protein sequence ID" value="SHG31127.1"/>
    <property type="molecule type" value="Genomic_DNA"/>
</dbReference>
<accession>A0AAQ1ME85</accession>
<organism evidence="6 7">
    <name type="scientific">Bittarella massiliensis</name>
    <name type="common">ex Durand et al. 2017</name>
    <dbReference type="NCBI Taxonomy" id="1720313"/>
    <lineage>
        <taxon>Bacteria</taxon>
        <taxon>Bacillati</taxon>
        <taxon>Bacillota</taxon>
        <taxon>Clostridia</taxon>
        <taxon>Eubacteriales</taxon>
        <taxon>Oscillospiraceae</taxon>
        <taxon>Bittarella (ex Durand et al. 2017)</taxon>
    </lineage>
</organism>
<dbReference type="Pfam" id="PF00440">
    <property type="entry name" value="TetR_N"/>
    <property type="match status" value="1"/>
</dbReference>
<keyword evidence="1" id="KW-0805">Transcription regulation</keyword>
<keyword evidence="3" id="KW-0804">Transcription</keyword>
<keyword evidence="2 4" id="KW-0238">DNA-binding</keyword>
<sequence length="204" mass="21374">MEQMEGKNVAGRACPVRERIVEATCALIEESGGKVRAVTTRAIAARAGVGVGLINYHFQSKDRLIELCVQRVISRVVGSFQPAQGGSAGERLSASAVQVFEFLAAHPQVSRISILGEMQRPAAGDNSDNTRRGFAGILGAGGDEGQKNLLAFALTASLQAAFLAGGELEGMLGYPLDTFDGRARFVGDLVALLMGGLREGGQGR</sequence>